<dbReference type="InterPro" id="IPR024968">
    <property type="entry name" value="SlpA_C_lactobacillus"/>
</dbReference>
<dbReference type="SUPFAM" id="SSF51445">
    <property type="entry name" value="(Trans)glycosidases"/>
    <property type="match status" value="1"/>
</dbReference>
<dbReference type="GO" id="GO:0004553">
    <property type="term" value="F:hydrolase activity, hydrolyzing O-glycosyl compounds"/>
    <property type="evidence" value="ECO:0007669"/>
    <property type="project" value="InterPro"/>
</dbReference>
<dbReference type="EMBL" id="AYZQ01000006">
    <property type="protein sequence ID" value="KRM71197.1"/>
    <property type="molecule type" value="Genomic_DNA"/>
</dbReference>
<dbReference type="InterPro" id="IPR013780">
    <property type="entry name" value="Glyco_hydro_b"/>
</dbReference>
<proteinExistence type="inferred from homology"/>
<dbReference type="InterPro" id="IPR008965">
    <property type="entry name" value="CBM2/CBM3_carb-bd_dom_sf"/>
</dbReference>
<dbReference type="Gene3D" id="1.10.1330.10">
    <property type="entry name" value="Dockerin domain"/>
    <property type="match status" value="1"/>
</dbReference>
<dbReference type="InterPro" id="IPR018247">
    <property type="entry name" value="EF_Hand_1_Ca_BS"/>
</dbReference>
<dbReference type="InterPro" id="IPR000322">
    <property type="entry name" value="Glyco_hydro_31_TIM"/>
</dbReference>
<dbReference type="InterPro" id="IPR011013">
    <property type="entry name" value="Gal_mutarotase_sf_dom"/>
</dbReference>
<dbReference type="CDD" id="cd14254">
    <property type="entry name" value="Dockerin_II"/>
    <property type="match status" value="1"/>
</dbReference>
<dbReference type="PROSITE" id="PS51766">
    <property type="entry name" value="DOCKERIN"/>
    <property type="match status" value="1"/>
</dbReference>
<dbReference type="Pfam" id="PF21365">
    <property type="entry name" value="Glyco_hydro_31_3rd"/>
    <property type="match status" value="1"/>
</dbReference>
<evidence type="ECO:0000256" key="1">
    <source>
        <dbReference type="ARBA" id="ARBA00007806"/>
    </source>
</evidence>
<dbReference type="InterPro" id="IPR008979">
    <property type="entry name" value="Galactose-bd-like_sf"/>
</dbReference>
<dbReference type="SUPFAM" id="SSF49265">
    <property type="entry name" value="Fibronectin type III"/>
    <property type="match status" value="1"/>
</dbReference>
<evidence type="ECO:0000256" key="2">
    <source>
        <dbReference type="SAM" id="SignalP"/>
    </source>
</evidence>
<name>A0A0R2AVD1_9LACO</name>
<dbReference type="Pfam" id="PF17137">
    <property type="entry name" value="DUF5110"/>
    <property type="match status" value="1"/>
</dbReference>
<feature type="domain" description="Dockerin" evidence="5">
    <location>
        <begin position="1196"/>
        <end position="1267"/>
    </location>
</feature>
<dbReference type="Proteomes" id="UP000051672">
    <property type="component" value="Unassembled WGS sequence"/>
</dbReference>
<evidence type="ECO:0000313" key="7">
    <source>
        <dbReference type="Proteomes" id="UP000051672"/>
    </source>
</evidence>
<dbReference type="InterPro" id="IPR000421">
    <property type="entry name" value="FA58C"/>
</dbReference>
<dbReference type="GO" id="GO:0000272">
    <property type="term" value="P:polysaccharide catabolic process"/>
    <property type="evidence" value="ECO:0007669"/>
    <property type="project" value="InterPro"/>
</dbReference>
<dbReference type="PANTHER" id="PTHR43863">
    <property type="entry name" value="HYDROLASE, PUTATIVE (AFU_ORTHOLOGUE AFUA_1G03140)-RELATED"/>
    <property type="match status" value="1"/>
</dbReference>
<dbReference type="Pfam" id="PF13802">
    <property type="entry name" value="Gal_mutarotas_2"/>
    <property type="match status" value="1"/>
</dbReference>
<dbReference type="RefSeq" id="WP_057895167.1">
    <property type="nucleotide sequence ID" value="NZ_AYZQ01000006.1"/>
</dbReference>
<comment type="similarity">
    <text evidence="1">Belongs to the glycosyl hydrolase 31 family.</text>
</comment>
<dbReference type="SUPFAM" id="SSF51011">
    <property type="entry name" value="Glycosyl hydrolase domain"/>
    <property type="match status" value="1"/>
</dbReference>
<dbReference type="InterPro" id="IPR003961">
    <property type="entry name" value="FN3_dom"/>
</dbReference>
<dbReference type="CDD" id="cd14752">
    <property type="entry name" value="GH31_N"/>
    <property type="match status" value="1"/>
</dbReference>
<dbReference type="OrthoDB" id="176168at2"/>
<dbReference type="InterPro" id="IPR036116">
    <property type="entry name" value="FN3_sf"/>
</dbReference>
<feature type="domain" description="Fibronectin type-III" evidence="4">
    <location>
        <begin position="954"/>
        <end position="1038"/>
    </location>
</feature>
<reference evidence="6 7" key="1">
    <citation type="journal article" date="2015" name="Genome Announc.">
        <title>Expanding the biotechnology potential of lactobacilli through comparative genomics of 213 strains and associated genera.</title>
        <authorList>
            <person name="Sun Z."/>
            <person name="Harris H.M."/>
            <person name="McCann A."/>
            <person name="Guo C."/>
            <person name="Argimon S."/>
            <person name="Zhang W."/>
            <person name="Yang X."/>
            <person name="Jeffery I.B."/>
            <person name="Cooney J.C."/>
            <person name="Kagawa T.F."/>
            <person name="Liu W."/>
            <person name="Song Y."/>
            <person name="Salvetti E."/>
            <person name="Wrobel A."/>
            <person name="Rasinkangas P."/>
            <person name="Parkhill J."/>
            <person name="Rea M.C."/>
            <person name="O'Sullivan O."/>
            <person name="Ritari J."/>
            <person name="Douillard F.P."/>
            <person name="Paul Ross R."/>
            <person name="Yang R."/>
            <person name="Briner A.E."/>
            <person name="Felis G.E."/>
            <person name="de Vos W.M."/>
            <person name="Barrangou R."/>
            <person name="Klaenhammer T.R."/>
            <person name="Caufield P.W."/>
            <person name="Cui Y."/>
            <person name="Zhang H."/>
            <person name="O'Toole P.W."/>
        </authorList>
    </citation>
    <scope>NUCLEOTIDE SEQUENCE [LARGE SCALE GENOMIC DNA]</scope>
    <source>
        <strain evidence="6 7">DSM 23927</strain>
    </source>
</reference>
<accession>A0A0R2AVD1</accession>
<dbReference type="SUPFAM" id="SSF74650">
    <property type="entry name" value="Galactose mutarotase-like"/>
    <property type="match status" value="1"/>
</dbReference>
<keyword evidence="2" id="KW-0732">Signal</keyword>
<gene>
    <name evidence="6" type="ORF">FC34_GL001888</name>
</gene>
<dbReference type="InterPro" id="IPR002105">
    <property type="entry name" value="Dockerin_1_rpt"/>
</dbReference>
<dbReference type="SUPFAM" id="SSF49384">
    <property type="entry name" value="Carbohydrate-binding domain"/>
    <property type="match status" value="1"/>
</dbReference>
<dbReference type="Pfam" id="PF00404">
    <property type="entry name" value="Dockerin_1"/>
    <property type="match status" value="1"/>
</dbReference>
<dbReference type="PROSITE" id="PS50853">
    <property type="entry name" value="FN3"/>
    <property type="match status" value="1"/>
</dbReference>
<dbReference type="Gene3D" id="2.60.40.10">
    <property type="entry name" value="Immunoglobulins"/>
    <property type="match status" value="2"/>
</dbReference>
<dbReference type="PANTHER" id="PTHR43863:SF2">
    <property type="entry name" value="MALTASE-GLUCOAMYLASE"/>
    <property type="match status" value="1"/>
</dbReference>
<dbReference type="InterPro" id="IPR025887">
    <property type="entry name" value="Glyco_hydro_31_N_dom"/>
</dbReference>
<dbReference type="InterPro" id="IPR017853">
    <property type="entry name" value="GH"/>
</dbReference>
<feature type="signal peptide" evidence="2">
    <location>
        <begin position="1"/>
        <end position="35"/>
    </location>
</feature>
<dbReference type="Gene3D" id="1.20.1270.70">
    <property type="entry name" value="Designed single chain three-helix bundle"/>
    <property type="match status" value="1"/>
</dbReference>
<dbReference type="Gene3D" id="1.20.1270.90">
    <property type="entry name" value="AF1782-like"/>
    <property type="match status" value="4"/>
</dbReference>
<dbReference type="Gene3D" id="2.60.40.1180">
    <property type="entry name" value="Golgi alpha-mannosidase II"/>
    <property type="match status" value="2"/>
</dbReference>
<sequence>MKDKRRIKVPRSLLFSSTVLTLMVIGGTHSHTVKAEETVEPITATVPETQSATVAPTTANVDEAKVDAQQPGGQKTITTGSNQAPVAVPQTAVQNPPVAQPRTTAAVTTAEPVAGRTIVNVIKQSDHYDIQYSDSTTARVYIFANNLFRYYLDPTGQYADPAQSAPNLNAKIIVKDLAAYGLDAFNASTLEAAGDSFTLKTPQMSIVFNKAAGTMAVNKISNGTSKQAFTETKTTDVTSTSTTEHLSVAKDENFFGGGTQNGRFTHRGEQVKIVNTNNWVDGGVASPNPFYWSTNGYGVLRNTFTPGLYDFGSTDPNELTTTHDENRLDAFYFVGDTPYQILKSYYDLTGDPALMPMYGFYEAHLNAYNRDYWVEANKGDHNAILFPDGKYYVEYQPGSVPAGKTGVLESLNGDTSAYQFSAREVIDQYINNDMPLGWFLPNDGYGAGYGQTGTLDGNIANLKSFVDYAKSKGVNVGLWTQQALHPVDPAHPTDKDRDLEKEIGAGITALKTDVAWVGQGYSFGLSGIDDAYNLFVKTKDGQVRPLIVTLDGWAGTQRFAGIWDGDQTGGQWEYIRFHIPTYIGEGLSGQPNVGSDMDGIFGGNNPVINTRDYQWKAFTPIQLNMDGWGANPKNPFIFDKKTTDINRAYLKQKSMLMPYIYSSAAQASFAGKPMVRALFLDYPNEPQVYTNVTQYEYLWGDNMLVAPIYQNTAADKDGNDIRNGIYLPDKNQIWLDYYTGKAYQGGQTLNNFDAPIWKLPVFVKAGSIIATTNPNNNPSEIDHTNRSFQIFPGGTNDYSVYEDDGVSQGYLDGRSATTHITSALSDKKLTIHLDVTAGDYNGMIKNRTTELAVKSESAPETVTATIGGKTVTLKAVTSAADFAAGTNVFLFDEAYSTNSYLNDLGGTALNQKFLRIKLESSDVTAGATNVVIDGVTVNTQAENTIPPMSDNVAVPGNFKAVDTKTPSTSLQVTWDAVPGAVSYNVKVDGQVNTGIKDTSFILDALKPETTHTFQVQAVTADASSAWSDELAIATVPDPMRNALTVVRNQVESNIKGVDVWQSGYGVDKLFDKDLSSQAHSNWFASAGDVKQSATPMTIATDFGEAYDLAQFIYVPRQDGGNNGMITKAKISYSLDGIHWQSTGQDYIWQADKTNKEVDFPVGTWARYVQIEIPAGGSVGDFVSGNEFLFMKRDNTSGRVVGDISNDGTIDNNDATSLRNYTGLTKGKDSDFQGYVSNGDINGNGVIDAYDINYVLAQLDPAITQPDTTVPTGVLSLRTDKTSYKPGDQIKVTLVGTGMSGVNGLSARVHINGAELKLSGDFSSTAASAKMTNFSKYRLHTDGSEDLYLVLVNQGDQPRLSGDQTLMTFTLTANKAINGKDISLQLADGELVNQYSPETMTLEQDPILLTQDKADTSQLSQAITIGESLKPDAFTADSWQKLADAIQAGKTVLTGNDPDQGAVDTAAKAITDAISQLAPAKELDKSSLQSVIDSAKAIDASAYTPNTAKTLTDALSKATTVMSNDGATREEVNQAAADLISALGQLQTRADKSGLQATLNKAAQLTEKDYTPDTWAALQAAVAKGDKLIPDENAVQADVIAATAAIQSAIDQLKPIKDNSTSKIALADSISQAGQLKESDYQPANWPAFTEALAAAKKVQADDNATQAEIDSANQALKAAMNALVPIDDTVDKTALEALVEKTNKLDPANYTAGSWIAVENALENANKVLKDDQATSAMIKAAIDQINTAVGKLEAIKPSQPTPTPTPTPAISGGVTHVTVGTNPALVDWLKGVSVDNAGGTTPAITVDHTKVDFNKPGTYQVVYSTVVNGQTITKTVDLVVDTQATALSGNVVVDYAPDYGIAVWNLDGNGKPTVFSGKRAMTGTWYDIKQAISIDGKTFYELTSGGFIDAGYTQTGDVYLAKFPGIVTIKSAATVFTDAKGMQTDGRTLAVGTSWKVFNLVYLPNGDKLYNLGGNQYIKVENAQVGQSVAKPVVTSVKQVVAVNYTPGYGIALWKDNGGTTFAGRHLATGSKWKVSAIAKWANGKTFLQVGTNQWIDARYTKAV</sequence>
<feature type="chain" id="PRO_5006415037" evidence="2">
    <location>
        <begin position="36"/>
        <end position="2065"/>
    </location>
</feature>
<dbReference type="Pfam" id="PF01055">
    <property type="entry name" value="Glyco_hydro_31_2nd"/>
    <property type="match status" value="1"/>
</dbReference>
<dbReference type="Gene3D" id="2.60.40.1760">
    <property type="entry name" value="glycosyl hydrolase (family 31)"/>
    <property type="match status" value="1"/>
</dbReference>
<evidence type="ECO:0000259" key="3">
    <source>
        <dbReference type="PROSITE" id="PS50022"/>
    </source>
</evidence>
<dbReference type="SUPFAM" id="SSF49785">
    <property type="entry name" value="Galactose-binding domain-like"/>
    <property type="match status" value="1"/>
</dbReference>
<dbReference type="InterPro" id="IPR013783">
    <property type="entry name" value="Ig-like_fold"/>
</dbReference>
<evidence type="ECO:0000259" key="4">
    <source>
        <dbReference type="PROSITE" id="PS50853"/>
    </source>
</evidence>
<dbReference type="Gene3D" id="2.60.120.260">
    <property type="entry name" value="Galactose-binding domain-like"/>
    <property type="match status" value="1"/>
</dbReference>
<dbReference type="GO" id="GO:0030246">
    <property type="term" value="F:carbohydrate binding"/>
    <property type="evidence" value="ECO:0007669"/>
    <property type="project" value="InterPro"/>
</dbReference>
<evidence type="ECO:0000313" key="6">
    <source>
        <dbReference type="EMBL" id="KRM71197.1"/>
    </source>
</evidence>
<dbReference type="CDD" id="cd00063">
    <property type="entry name" value="FN3"/>
    <property type="match status" value="1"/>
</dbReference>
<protein>
    <submittedName>
        <fullName evidence="6">Glycosyl hydrolase</fullName>
    </submittedName>
</protein>
<dbReference type="SUPFAM" id="SSF63446">
    <property type="entry name" value="Type I dockerin domain"/>
    <property type="match status" value="1"/>
</dbReference>
<dbReference type="PROSITE" id="PS00018">
    <property type="entry name" value="EF_HAND_1"/>
    <property type="match status" value="1"/>
</dbReference>
<dbReference type="InterPro" id="IPR051816">
    <property type="entry name" value="Glycosyl_Hydrolase_31"/>
</dbReference>
<feature type="domain" description="F5/8 type C" evidence="3">
    <location>
        <begin position="1038"/>
        <end position="1170"/>
    </location>
</feature>
<keyword evidence="6" id="KW-0378">Hydrolase</keyword>
<dbReference type="InterPro" id="IPR036439">
    <property type="entry name" value="Dockerin_dom_sf"/>
</dbReference>
<dbReference type="InterPro" id="IPR048395">
    <property type="entry name" value="Glyco_hydro_31_C"/>
</dbReference>
<dbReference type="Gene3D" id="3.20.20.80">
    <property type="entry name" value="Glycosidases"/>
    <property type="match status" value="1"/>
</dbReference>
<comment type="caution">
    <text evidence="6">The sequence shown here is derived from an EMBL/GenBank/DDBJ whole genome shotgun (WGS) entry which is preliminary data.</text>
</comment>
<dbReference type="InterPro" id="IPR033403">
    <property type="entry name" value="DUF5110"/>
</dbReference>
<dbReference type="Pfam" id="PF00754">
    <property type="entry name" value="F5_F8_type_C"/>
    <property type="match status" value="1"/>
</dbReference>
<dbReference type="PATRIC" id="fig|1423727.3.peg.1913"/>
<dbReference type="Pfam" id="PF03217">
    <property type="entry name" value="SlpA"/>
    <property type="match status" value="1"/>
</dbReference>
<dbReference type="STRING" id="1423727.FC34_GL001888"/>
<keyword evidence="7" id="KW-1185">Reference proteome</keyword>
<dbReference type="SMART" id="SM00060">
    <property type="entry name" value="FN3"/>
    <property type="match status" value="1"/>
</dbReference>
<dbReference type="PROSITE" id="PS50022">
    <property type="entry name" value="FA58C_3"/>
    <property type="match status" value="1"/>
</dbReference>
<organism evidence="6 7">
    <name type="scientific">Lacticaseibacillus brantae DSM 23927</name>
    <dbReference type="NCBI Taxonomy" id="1423727"/>
    <lineage>
        <taxon>Bacteria</taxon>
        <taxon>Bacillati</taxon>
        <taxon>Bacillota</taxon>
        <taxon>Bacilli</taxon>
        <taxon>Lactobacillales</taxon>
        <taxon>Lactobacillaceae</taxon>
        <taxon>Lacticaseibacillus</taxon>
    </lineage>
</organism>
<evidence type="ECO:0000259" key="5">
    <source>
        <dbReference type="PROSITE" id="PS51766"/>
    </source>
</evidence>
<dbReference type="InterPro" id="IPR016134">
    <property type="entry name" value="Dockerin_dom"/>
</dbReference>
<dbReference type="Pfam" id="PF00041">
    <property type="entry name" value="fn3"/>
    <property type="match status" value="1"/>
</dbReference>
<dbReference type="Pfam" id="PF07554">
    <property type="entry name" value="FIVAR"/>
    <property type="match status" value="5"/>
</dbReference>